<evidence type="ECO:0000313" key="11">
    <source>
        <dbReference type="EMBL" id="EMS73295.1"/>
    </source>
</evidence>
<dbReference type="SMART" id="SM00304">
    <property type="entry name" value="HAMP"/>
    <property type="match status" value="1"/>
</dbReference>
<organism evidence="11 12">
    <name type="scientific">Ruminiclostridium cellobioparum subsp. termitidis CT1112</name>
    <dbReference type="NCBI Taxonomy" id="1195236"/>
    <lineage>
        <taxon>Bacteria</taxon>
        <taxon>Bacillati</taxon>
        <taxon>Bacillota</taxon>
        <taxon>Clostridia</taxon>
        <taxon>Eubacteriales</taxon>
        <taxon>Oscillospiraceae</taxon>
        <taxon>Ruminiclostridium</taxon>
    </lineage>
</organism>
<evidence type="ECO:0000313" key="12">
    <source>
        <dbReference type="Proteomes" id="UP000014155"/>
    </source>
</evidence>
<evidence type="ECO:0000256" key="6">
    <source>
        <dbReference type="ARBA" id="ARBA00022777"/>
    </source>
</evidence>
<dbReference type="PRINTS" id="PR00344">
    <property type="entry name" value="BCTRLSENSOR"/>
</dbReference>
<keyword evidence="8" id="KW-0472">Membrane</keyword>
<dbReference type="InterPro" id="IPR050640">
    <property type="entry name" value="Bact_2-comp_sensor_kinase"/>
</dbReference>
<dbReference type="EC" id="2.7.13.3" evidence="3"/>
<dbReference type="PROSITE" id="PS50109">
    <property type="entry name" value="HIS_KIN"/>
    <property type="match status" value="1"/>
</dbReference>
<accession>S0FM36</accession>
<dbReference type="InterPro" id="IPR010559">
    <property type="entry name" value="Sig_transdc_His_kin_internal"/>
</dbReference>
<name>S0FM36_RUMCE</name>
<evidence type="ECO:0000256" key="8">
    <source>
        <dbReference type="SAM" id="Phobius"/>
    </source>
</evidence>
<evidence type="ECO:0000256" key="3">
    <source>
        <dbReference type="ARBA" id="ARBA00012438"/>
    </source>
</evidence>
<dbReference type="AlphaFoldDB" id="S0FM36"/>
<dbReference type="eggNOG" id="COG2972">
    <property type="taxonomic scope" value="Bacteria"/>
</dbReference>
<dbReference type="EMBL" id="AORV01000021">
    <property type="protein sequence ID" value="EMS73295.1"/>
    <property type="molecule type" value="Genomic_DNA"/>
</dbReference>
<dbReference type="InterPro" id="IPR004358">
    <property type="entry name" value="Sig_transdc_His_kin-like_C"/>
</dbReference>
<feature type="transmembrane region" description="Helical" evidence="8">
    <location>
        <begin position="18"/>
        <end position="37"/>
    </location>
</feature>
<dbReference type="GO" id="GO:0000155">
    <property type="term" value="F:phosphorelay sensor kinase activity"/>
    <property type="evidence" value="ECO:0007669"/>
    <property type="project" value="InterPro"/>
</dbReference>
<keyword evidence="8" id="KW-0812">Transmembrane</keyword>
<dbReference type="CDD" id="cd06225">
    <property type="entry name" value="HAMP"/>
    <property type="match status" value="1"/>
</dbReference>
<keyword evidence="7" id="KW-0902">Two-component regulatory system</keyword>
<dbReference type="SUPFAM" id="SSF158472">
    <property type="entry name" value="HAMP domain-like"/>
    <property type="match status" value="1"/>
</dbReference>
<evidence type="ECO:0000259" key="9">
    <source>
        <dbReference type="PROSITE" id="PS50109"/>
    </source>
</evidence>
<dbReference type="GO" id="GO:0016020">
    <property type="term" value="C:membrane"/>
    <property type="evidence" value="ECO:0007669"/>
    <property type="project" value="UniProtKB-SubCell"/>
</dbReference>
<comment type="subcellular location">
    <subcellularLocation>
        <location evidence="2">Membrane</location>
    </subcellularLocation>
</comment>
<comment type="catalytic activity">
    <reaction evidence="1">
        <text>ATP + protein L-histidine = ADP + protein N-phospho-L-histidine.</text>
        <dbReference type="EC" id="2.7.13.3"/>
    </reaction>
</comment>
<dbReference type="RefSeq" id="WP_004624208.1">
    <property type="nucleotide sequence ID" value="NZ_AORV01000021.1"/>
</dbReference>
<evidence type="ECO:0000256" key="4">
    <source>
        <dbReference type="ARBA" id="ARBA00022553"/>
    </source>
</evidence>
<dbReference type="PANTHER" id="PTHR34220:SF7">
    <property type="entry name" value="SENSOR HISTIDINE KINASE YPDA"/>
    <property type="match status" value="1"/>
</dbReference>
<dbReference type="PROSITE" id="PS50885">
    <property type="entry name" value="HAMP"/>
    <property type="match status" value="1"/>
</dbReference>
<keyword evidence="5" id="KW-0808">Transferase</keyword>
<dbReference type="STRING" id="1195236.CTER_0686"/>
<gene>
    <name evidence="11" type="ORF">CTER_0686</name>
</gene>
<reference evidence="11 12" key="1">
    <citation type="journal article" date="2013" name="Genome Announc.">
        <title>Draft Genome Sequence of the Cellulolytic, Mesophilic, Anaerobic Bacterium Clostridium termitidis Strain CT1112 (DSM 5398).</title>
        <authorList>
            <person name="Lal S."/>
            <person name="Ramachandran U."/>
            <person name="Zhang X."/>
            <person name="Munir R."/>
            <person name="Sparling R."/>
            <person name="Levin D.B."/>
        </authorList>
    </citation>
    <scope>NUCLEOTIDE SEQUENCE [LARGE SCALE GENOMIC DNA]</scope>
    <source>
        <strain evidence="11 12">CT1112</strain>
    </source>
</reference>
<dbReference type="Gene3D" id="3.30.450.20">
    <property type="entry name" value="PAS domain"/>
    <property type="match status" value="1"/>
</dbReference>
<dbReference type="InterPro" id="IPR003594">
    <property type="entry name" value="HATPase_dom"/>
</dbReference>
<sequence>MLRILQSLHNSSFKAKLLFSYIILITIPLTISSILVYKQFTMYLSENTSTMISQRLNQETNNINQALTSIENIGFQLSADTFLTAYLNERHQPFNNDSYITMTNKISPMLKWFKNTNHKISKINIITLNESISEIDTFVHSSKFEYEAWFMEVKKNTSLGLPYWEKYHEQRAYRKVDTLNPATSPVFSLFCIINPVYKSSSSYLELEVNPRLLFDSLNISPVGKSGYLAVVDSAGNIISGKNTPLLKSLMKKDDLNRLLKGSNGEYAYTYEGSDYFIKSQEINRLGVHIISVVSTAEIEELFDSSKRNYIVTISVTFILLLILAYYLGYFMTKKIKKLSNAFVSFQKGNFNTRIEVNGADELDKLSFDFNIMACNIQELINKVYKAEIAQKKSELSALQSQIKPHFIFNTLESLKMTAELHDEEEISDGLTALGNLIRQNIHTGNHLINVECELENLADYIKIQNLIRNNTIKAEFNIQEEICQAAILNLVLQPLVENCIIHGFPSNQKFLEISICGKLADDSIIFTIRDNGKGIEDQQLQKLNRNLENSLNDNSTSTGTGIGLMNVNRRIKLYFGDEYGIGIESSYNEGTAITVKIPFSL</sequence>
<dbReference type="Proteomes" id="UP000014155">
    <property type="component" value="Unassembled WGS sequence"/>
</dbReference>
<evidence type="ECO:0000256" key="2">
    <source>
        <dbReference type="ARBA" id="ARBA00004370"/>
    </source>
</evidence>
<protein>
    <recommendedName>
        <fullName evidence="3">histidine kinase</fullName>
        <ecNumber evidence="3">2.7.13.3</ecNumber>
    </recommendedName>
</protein>
<keyword evidence="8" id="KW-1133">Transmembrane helix</keyword>
<dbReference type="SUPFAM" id="SSF55874">
    <property type="entry name" value="ATPase domain of HSP90 chaperone/DNA topoisomerase II/histidine kinase"/>
    <property type="match status" value="1"/>
</dbReference>
<keyword evidence="6 11" id="KW-0418">Kinase</keyword>
<comment type="caution">
    <text evidence="11">The sequence shown here is derived from an EMBL/GenBank/DDBJ whole genome shotgun (WGS) entry which is preliminary data.</text>
</comment>
<evidence type="ECO:0000256" key="5">
    <source>
        <dbReference type="ARBA" id="ARBA00022679"/>
    </source>
</evidence>
<evidence type="ECO:0000256" key="1">
    <source>
        <dbReference type="ARBA" id="ARBA00000085"/>
    </source>
</evidence>
<dbReference type="PATRIC" id="fig|1195236.3.peg.980"/>
<proteinExistence type="predicted"/>
<dbReference type="Pfam" id="PF02518">
    <property type="entry name" value="HATPase_c"/>
    <property type="match status" value="1"/>
</dbReference>
<dbReference type="PANTHER" id="PTHR34220">
    <property type="entry name" value="SENSOR HISTIDINE KINASE YPDA"/>
    <property type="match status" value="1"/>
</dbReference>
<dbReference type="InterPro" id="IPR005467">
    <property type="entry name" value="His_kinase_dom"/>
</dbReference>
<evidence type="ECO:0000259" key="10">
    <source>
        <dbReference type="PROSITE" id="PS50885"/>
    </source>
</evidence>
<feature type="domain" description="HAMP" evidence="10">
    <location>
        <begin position="329"/>
        <end position="381"/>
    </location>
</feature>
<dbReference type="SMART" id="SM00387">
    <property type="entry name" value="HATPase_c"/>
    <property type="match status" value="1"/>
</dbReference>
<feature type="transmembrane region" description="Helical" evidence="8">
    <location>
        <begin position="309"/>
        <end position="331"/>
    </location>
</feature>
<keyword evidence="12" id="KW-1185">Reference proteome</keyword>
<dbReference type="InterPro" id="IPR003660">
    <property type="entry name" value="HAMP_dom"/>
</dbReference>
<keyword evidence="4" id="KW-0597">Phosphoprotein</keyword>
<evidence type="ECO:0000256" key="7">
    <source>
        <dbReference type="ARBA" id="ARBA00023012"/>
    </source>
</evidence>
<feature type="domain" description="Histidine kinase" evidence="9">
    <location>
        <begin position="488"/>
        <end position="601"/>
    </location>
</feature>
<dbReference type="Gene3D" id="3.30.565.10">
    <property type="entry name" value="Histidine kinase-like ATPase, C-terminal domain"/>
    <property type="match status" value="1"/>
</dbReference>
<dbReference type="InterPro" id="IPR036890">
    <property type="entry name" value="HATPase_C_sf"/>
</dbReference>
<dbReference type="Pfam" id="PF00672">
    <property type="entry name" value="HAMP"/>
    <property type="match status" value="1"/>
</dbReference>
<dbReference type="Pfam" id="PF06580">
    <property type="entry name" value="His_kinase"/>
    <property type="match status" value="1"/>
</dbReference>
<dbReference type="Gene3D" id="1.10.287.130">
    <property type="match status" value="1"/>
</dbReference>